<accession>A0A8B7N7S4</accession>
<keyword evidence="3" id="KW-1185">Reference proteome</keyword>
<organism evidence="3 4">
    <name type="scientific">Hyalella azteca</name>
    <name type="common">Amphipod</name>
    <dbReference type="NCBI Taxonomy" id="294128"/>
    <lineage>
        <taxon>Eukaryota</taxon>
        <taxon>Metazoa</taxon>
        <taxon>Ecdysozoa</taxon>
        <taxon>Arthropoda</taxon>
        <taxon>Crustacea</taxon>
        <taxon>Multicrustacea</taxon>
        <taxon>Malacostraca</taxon>
        <taxon>Eumalacostraca</taxon>
        <taxon>Peracarida</taxon>
        <taxon>Amphipoda</taxon>
        <taxon>Senticaudata</taxon>
        <taxon>Talitrida</taxon>
        <taxon>Talitroidea</taxon>
        <taxon>Hyalellidae</taxon>
        <taxon>Hyalella</taxon>
    </lineage>
</organism>
<evidence type="ECO:0000256" key="1">
    <source>
        <dbReference type="SAM" id="MobiDB-lite"/>
    </source>
</evidence>
<dbReference type="OrthoDB" id="6348902at2759"/>
<keyword evidence="2" id="KW-1133">Transmembrane helix</keyword>
<feature type="compositionally biased region" description="Polar residues" evidence="1">
    <location>
        <begin position="132"/>
        <end position="148"/>
    </location>
</feature>
<reference evidence="4" key="1">
    <citation type="submission" date="2025-08" db="UniProtKB">
        <authorList>
            <consortium name="RefSeq"/>
        </authorList>
    </citation>
    <scope>IDENTIFICATION</scope>
    <source>
        <tissue evidence="4">Whole organism</tissue>
    </source>
</reference>
<protein>
    <submittedName>
        <fullName evidence="4">Uncharacterized protein LOC108667439</fullName>
    </submittedName>
</protein>
<keyword evidence="2" id="KW-0472">Membrane</keyword>
<name>A0A8B7N7S4_HYAAZ</name>
<gene>
    <name evidence="4" type="primary">LOC108667439</name>
</gene>
<sequence length="402" mass="44823">MHASSRLYIKMNCILINTSSTHFLLVILIFSLKSEEANSTRKFQASTDFLSDYYEESFDFGREVNIEEILHEIEAMGMHSKLKQSAASTRRPCLNQNRSNCRNNLEALLPTSSQQVENDSHFQADDRVVASDASTQTPNNNDSYDQTMGNNLDYSLDAETSNSVYNSYWDSSELFLHLNSSNERQNWSMDDSVSDILDDGNGRREARGLIHYDRGYAFNTSVAFTVPFFQFYLPGGGEGPEGGIDSNVLASLAFVTFFLLGWLWAAIYTTTQGSVGHEDSARHLIQPLFPGAKFLRDSSALPAAVHGALEELADALEVKSCTHLATCEAYTDLHANSLLSLPFRAYTPLRDDVTDESVLTSLEVAARRSSGSGSCRREYPCIVDPFELMNLVIDWVTEKISL</sequence>
<dbReference type="GeneID" id="108667439"/>
<dbReference type="AlphaFoldDB" id="A0A8B7N7S4"/>
<dbReference type="Proteomes" id="UP000694843">
    <property type="component" value="Unplaced"/>
</dbReference>
<evidence type="ECO:0000256" key="2">
    <source>
        <dbReference type="SAM" id="Phobius"/>
    </source>
</evidence>
<evidence type="ECO:0000313" key="4">
    <source>
        <dbReference type="RefSeq" id="XP_018009952.1"/>
    </source>
</evidence>
<feature type="transmembrane region" description="Helical" evidence="2">
    <location>
        <begin position="216"/>
        <end position="233"/>
    </location>
</feature>
<evidence type="ECO:0000313" key="3">
    <source>
        <dbReference type="Proteomes" id="UP000694843"/>
    </source>
</evidence>
<feature type="region of interest" description="Disordered" evidence="1">
    <location>
        <begin position="129"/>
        <end position="148"/>
    </location>
</feature>
<feature type="transmembrane region" description="Helical" evidence="2">
    <location>
        <begin position="248"/>
        <end position="267"/>
    </location>
</feature>
<dbReference type="KEGG" id="hazt:108667439"/>
<feature type="transmembrane region" description="Helical" evidence="2">
    <location>
        <begin position="14"/>
        <end position="32"/>
    </location>
</feature>
<dbReference type="RefSeq" id="XP_018009952.1">
    <property type="nucleotide sequence ID" value="XM_018154463.2"/>
</dbReference>
<proteinExistence type="predicted"/>
<keyword evidence="2" id="KW-0812">Transmembrane</keyword>